<proteinExistence type="predicted"/>
<gene>
    <name evidence="3" type="ORF">FSB_LOCUS24979</name>
</gene>
<keyword evidence="2" id="KW-0812">Transmembrane</keyword>
<accession>A0A2N9G2X4</accession>
<evidence type="ECO:0000256" key="2">
    <source>
        <dbReference type="SAM" id="Phobius"/>
    </source>
</evidence>
<name>A0A2N9G2X4_FAGSY</name>
<feature type="compositionally biased region" description="Low complexity" evidence="1">
    <location>
        <begin position="1"/>
        <end position="11"/>
    </location>
</feature>
<dbReference type="AlphaFoldDB" id="A0A2N9G2X4"/>
<feature type="transmembrane region" description="Helical" evidence="2">
    <location>
        <begin position="96"/>
        <end position="113"/>
    </location>
</feature>
<feature type="transmembrane region" description="Helical" evidence="2">
    <location>
        <begin position="57"/>
        <end position="76"/>
    </location>
</feature>
<evidence type="ECO:0000256" key="1">
    <source>
        <dbReference type="SAM" id="MobiDB-lite"/>
    </source>
</evidence>
<reference evidence="3" key="1">
    <citation type="submission" date="2018-02" db="EMBL/GenBank/DDBJ databases">
        <authorList>
            <person name="Cohen D.B."/>
            <person name="Kent A.D."/>
        </authorList>
    </citation>
    <scope>NUCLEOTIDE SEQUENCE</scope>
</reference>
<protein>
    <submittedName>
        <fullName evidence="3">Uncharacterized protein</fullName>
    </submittedName>
</protein>
<feature type="region of interest" description="Disordered" evidence="1">
    <location>
        <begin position="1"/>
        <end position="52"/>
    </location>
</feature>
<sequence>MKSTSVRSSTSRSERTFQRKQNPSRLNPPTLFQHGLGLRSRPSPPGEGDRDQRWSDLGRVALSLSFLPFVFLFFYFGTKWTVAPPPPFSTTSFSPLIINLSCMGEICWSLWVARASNEFPSFLGKVPVDARSSPAVDVWWAQVWGFLPVEFLQLPYSWGRLFKTLFEEPLPHESNANSIYLSVFCLAGIKI</sequence>
<keyword evidence="2" id="KW-1133">Transmembrane helix</keyword>
<keyword evidence="2" id="KW-0472">Membrane</keyword>
<evidence type="ECO:0000313" key="3">
    <source>
        <dbReference type="EMBL" id="SPC97097.1"/>
    </source>
</evidence>
<dbReference type="EMBL" id="OIVN01001735">
    <property type="protein sequence ID" value="SPC97097.1"/>
    <property type="molecule type" value="Genomic_DNA"/>
</dbReference>
<organism evidence="3">
    <name type="scientific">Fagus sylvatica</name>
    <name type="common">Beechnut</name>
    <dbReference type="NCBI Taxonomy" id="28930"/>
    <lineage>
        <taxon>Eukaryota</taxon>
        <taxon>Viridiplantae</taxon>
        <taxon>Streptophyta</taxon>
        <taxon>Embryophyta</taxon>
        <taxon>Tracheophyta</taxon>
        <taxon>Spermatophyta</taxon>
        <taxon>Magnoliopsida</taxon>
        <taxon>eudicotyledons</taxon>
        <taxon>Gunneridae</taxon>
        <taxon>Pentapetalae</taxon>
        <taxon>rosids</taxon>
        <taxon>fabids</taxon>
        <taxon>Fagales</taxon>
        <taxon>Fagaceae</taxon>
        <taxon>Fagus</taxon>
    </lineage>
</organism>